<dbReference type="STRING" id="644548.SCNU_02020"/>
<dbReference type="Gene3D" id="3.30.530.20">
    <property type="match status" value="1"/>
</dbReference>
<dbReference type="RefSeq" id="WP_009677677.1">
    <property type="nucleotide sequence ID" value="NZ_AEUD01000001.1"/>
</dbReference>
<evidence type="ECO:0000256" key="1">
    <source>
        <dbReference type="ARBA" id="ARBA00006817"/>
    </source>
</evidence>
<gene>
    <name evidence="3" type="ORF">SCNU_02020</name>
</gene>
<accession>F1YE22</accession>
<reference evidence="3 4" key="1">
    <citation type="journal article" date="2011" name="J. Bacteriol.">
        <title>Draft Genome Sequence of Gordonia neofelifaecis NRRL B-59395, a Cholesterol-Degrading Actinomycete.</title>
        <authorList>
            <person name="Ge F."/>
            <person name="Li W."/>
            <person name="Chen G."/>
            <person name="Liu Y."/>
            <person name="Zhang G."/>
            <person name="Yong B."/>
            <person name="Wang Q."/>
            <person name="Wang N."/>
            <person name="Huang Z."/>
            <person name="Li W."/>
            <person name="Wang J."/>
            <person name="Wu C."/>
            <person name="Xie Q."/>
            <person name="Liu G."/>
        </authorList>
    </citation>
    <scope>NUCLEOTIDE SEQUENCE [LARGE SCALE GENOMIC DNA]</scope>
    <source>
        <strain evidence="3 4">NRRL B-59395</strain>
    </source>
</reference>
<dbReference type="InterPro" id="IPR013538">
    <property type="entry name" value="ASHA1/2-like_C"/>
</dbReference>
<evidence type="ECO:0000313" key="4">
    <source>
        <dbReference type="Proteomes" id="UP000035065"/>
    </source>
</evidence>
<organism evidence="3 4">
    <name type="scientific">Gordonia neofelifaecis NRRL B-59395</name>
    <dbReference type="NCBI Taxonomy" id="644548"/>
    <lineage>
        <taxon>Bacteria</taxon>
        <taxon>Bacillati</taxon>
        <taxon>Actinomycetota</taxon>
        <taxon>Actinomycetes</taxon>
        <taxon>Mycobacteriales</taxon>
        <taxon>Gordoniaceae</taxon>
        <taxon>Gordonia</taxon>
    </lineage>
</organism>
<dbReference type="Proteomes" id="UP000035065">
    <property type="component" value="Unassembled WGS sequence"/>
</dbReference>
<dbReference type="AlphaFoldDB" id="F1YE22"/>
<dbReference type="InterPro" id="IPR023393">
    <property type="entry name" value="START-like_dom_sf"/>
</dbReference>
<name>F1YE22_9ACTN</name>
<comment type="caution">
    <text evidence="3">The sequence shown here is derived from an EMBL/GenBank/DDBJ whole genome shotgun (WGS) entry which is preliminary data.</text>
</comment>
<keyword evidence="4" id="KW-1185">Reference proteome</keyword>
<dbReference type="EMBL" id="AEUD01000001">
    <property type="protein sequence ID" value="EGD57112.1"/>
    <property type="molecule type" value="Genomic_DNA"/>
</dbReference>
<protein>
    <recommendedName>
        <fullName evidence="2">Activator of Hsp90 ATPase homologue 1/2-like C-terminal domain-containing protein</fullName>
    </recommendedName>
</protein>
<proteinExistence type="inferred from homology"/>
<feature type="domain" description="Activator of Hsp90 ATPase homologue 1/2-like C-terminal" evidence="2">
    <location>
        <begin position="18"/>
        <end position="133"/>
    </location>
</feature>
<evidence type="ECO:0000313" key="3">
    <source>
        <dbReference type="EMBL" id="EGD57112.1"/>
    </source>
</evidence>
<dbReference type="Pfam" id="PF08327">
    <property type="entry name" value="AHSA1"/>
    <property type="match status" value="1"/>
</dbReference>
<dbReference type="CDD" id="cd07814">
    <property type="entry name" value="SRPBCC_CalC_Aha1-like"/>
    <property type="match status" value="1"/>
</dbReference>
<evidence type="ECO:0000259" key="2">
    <source>
        <dbReference type="Pfam" id="PF08327"/>
    </source>
</evidence>
<sequence>MTENTTGFATIEVDQFVAAPPETVWRLLTEPELVAQWWAPGDVAAVVGHEFTLDMPGFGEQPCRVLEVDRPTRFVYTFTEAWTLDWLLAAEGTGTRLFLRHSGFDLDDKRMNDAFTRMGPGWRDVVLPRLAALATEQTETGRTDAS</sequence>
<dbReference type="eggNOG" id="COG3832">
    <property type="taxonomic scope" value="Bacteria"/>
</dbReference>
<dbReference type="OrthoDB" id="9803476at2"/>
<dbReference type="SUPFAM" id="SSF55961">
    <property type="entry name" value="Bet v1-like"/>
    <property type="match status" value="1"/>
</dbReference>
<comment type="similarity">
    <text evidence="1">Belongs to the AHA1 family.</text>
</comment>